<reference evidence="4" key="2">
    <citation type="submission" date="2022-06" db="UniProtKB">
        <authorList>
            <consortium name="EnsemblMetazoa"/>
        </authorList>
    </citation>
    <scope>IDENTIFICATION</scope>
    <source>
        <strain evidence="4">DF5081</strain>
    </source>
</reference>
<dbReference type="SUPFAM" id="SSF49354">
    <property type="entry name" value="PapD-like"/>
    <property type="match status" value="1"/>
</dbReference>
<dbReference type="InterPro" id="IPR051774">
    <property type="entry name" value="Sperm-specific_class_P"/>
</dbReference>
<evidence type="ECO:0000256" key="1">
    <source>
        <dbReference type="RuleBase" id="RU003425"/>
    </source>
</evidence>
<name>A0A8R1HKL0_CAEJA</name>
<evidence type="ECO:0000259" key="3">
    <source>
        <dbReference type="PROSITE" id="PS50202"/>
    </source>
</evidence>
<feature type="region of interest" description="Disordered" evidence="2">
    <location>
        <begin position="1"/>
        <end position="28"/>
    </location>
</feature>
<organism evidence="4 5">
    <name type="scientific">Caenorhabditis japonica</name>
    <dbReference type="NCBI Taxonomy" id="281687"/>
    <lineage>
        <taxon>Eukaryota</taxon>
        <taxon>Metazoa</taxon>
        <taxon>Ecdysozoa</taxon>
        <taxon>Nematoda</taxon>
        <taxon>Chromadorea</taxon>
        <taxon>Rhabditida</taxon>
        <taxon>Rhabditina</taxon>
        <taxon>Rhabditomorpha</taxon>
        <taxon>Rhabditoidea</taxon>
        <taxon>Rhabditidae</taxon>
        <taxon>Peloderinae</taxon>
        <taxon>Caenorhabditis</taxon>
    </lineage>
</organism>
<dbReference type="EnsemblMetazoa" id="CJA01133.1">
    <property type="protein sequence ID" value="CJA01133.1"/>
    <property type="gene ID" value="WBGene00120337"/>
</dbReference>
<evidence type="ECO:0000256" key="2">
    <source>
        <dbReference type="SAM" id="MobiDB-lite"/>
    </source>
</evidence>
<feature type="compositionally biased region" description="Acidic residues" evidence="2">
    <location>
        <begin position="17"/>
        <end position="28"/>
    </location>
</feature>
<feature type="domain" description="MSP" evidence="3">
    <location>
        <begin position="40"/>
        <end position="147"/>
    </location>
</feature>
<dbReference type="InterPro" id="IPR000535">
    <property type="entry name" value="MSP_dom"/>
</dbReference>
<feature type="compositionally biased region" description="Basic and acidic residues" evidence="2">
    <location>
        <begin position="172"/>
        <end position="186"/>
    </location>
</feature>
<reference evidence="5" key="1">
    <citation type="submission" date="2010-08" db="EMBL/GenBank/DDBJ databases">
        <authorList>
            <consortium name="Caenorhabditis japonica Sequencing Consortium"/>
            <person name="Wilson R.K."/>
        </authorList>
    </citation>
    <scope>NUCLEOTIDE SEQUENCE [LARGE SCALE GENOMIC DNA]</scope>
    <source>
        <strain evidence="5">DF5081</strain>
    </source>
</reference>
<dbReference type="Gene3D" id="2.60.40.10">
    <property type="entry name" value="Immunoglobulins"/>
    <property type="match status" value="1"/>
</dbReference>
<dbReference type="AlphaFoldDB" id="A0A8R1HKL0"/>
<evidence type="ECO:0000313" key="5">
    <source>
        <dbReference type="Proteomes" id="UP000005237"/>
    </source>
</evidence>
<dbReference type="PROSITE" id="PS50202">
    <property type="entry name" value="MSP"/>
    <property type="match status" value="1"/>
</dbReference>
<dbReference type="InterPro" id="IPR008962">
    <property type="entry name" value="PapD-like_sf"/>
</dbReference>
<evidence type="ECO:0000313" key="4">
    <source>
        <dbReference type="EnsemblMetazoa" id="CJA01133.1"/>
    </source>
</evidence>
<dbReference type="Pfam" id="PF00635">
    <property type="entry name" value="Motile_Sperm"/>
    <property type="match status" value="1"/>
</dbReference>
<accession>A0A8R1HKL0</accession>
<feature type="region of interest" description="Disordered" evidence="2">
    <location>
        <begin position="153"/>
        <end position="186"/>
    </location>
</feature>
<proteinExistence type="predicted"/>
<keyword evidence="1" id="KW-0206">Cytoskeleton</keyword>
<protein>
    <recommendedName>
        <fullName evidence="1">Major sperm protein</fullName>
    </recommendedName>
</protein>
<dbReference type="InterPro" id="IPR013783">
    <property type="entry name" value="Ig-like_fold"/>
</dbReference>
<feature type="compositionally biased region" description="Polar residues" evidence="2">
    <location>
        <begin position="7"/>
        <end position="16"/>
    </location>
</feature>
<dbReference type="PANTHER" id="PTHR22947">
    <property type="entry name" value="MAJOR SPERM PROTEIN"/>
    <property type="match status" value="1"/>
</dbReference>
<dbReference type="PANTHER" id="PTHR22947:SF10">
    <property type="entry name" value="MAJOR SPERM PROTEIN"/>
    <property type="match status" value="1"/>
</dbReference>
<comment type="function">
    <text evidence="1">Central component in molecular interactions underlying sperm crawling. Forms an extensive filament system that extends from sperm villipoda, along the leading edge of the pseudopod.</text>
</comment>
<dbReference type="OMA" id="IYIRVEY"/>
<keyword evidence="1" id="KW-0963">Cytoplasm</keyword>
<sequence length="186" mass="21214">MSLKKGLTTQTVSVDGTENEEGENNEVPEIVNEDNEPKFQMVFSPEHLTFRYYPPNPGYDVITLTNSLEKKQAFKVKTNRNATYNAKPCVGFLDPAETIYIRVEYTGGYKKPDEMIHVAIYHTEAGDAAAYNDAFQVRTDGVVHLYCLHEAGPPEYRENQPFPPDDEENEEKSESKKGEERSEKRE</sequence>
<keyword evidence="5" id="KW-1185">Reference proteome</keyword>
<dbReference type="Proteomes" id="UP000005237">
    <property type="component" value="Unassembled WGS sequence"/>
</dbReference>